<feature type="transmembrane region" description="Helical" evidence="8">
    <location>
        <begin position="270"/>
        <end position="291"/>
    </location>
</feature>
<comment type="similarity">
    <text evidence="2">Belongs to the GSP F family.</text>
</comment>
<dbReference type="Pfam" id="PF00482">
    <property type="entry name" value="T2SSF"/>
    <property type="match status" value="2"/>
</dbReference>
<dbReference type="InterPro" id="IPR018076">
    <property type="entry name" value="T2SS_GspF_dom"/>
</dbReference>
<sequence>MPVFAYKARDNFGKQRAGTVDAKSQPSAVALLKEQGLFVISLEEQRSPVFDKLLNLRGVPETEVVTFTRQLSTMVSSGLPISRALEVLADQTTDRNMRKMMLEILRAVEGGSSLSDAFGKYGAVFSATYRSLVKAGEGSGKLDVILNRLADTLEAQRELKSSFRSAMIYPAIVFFAMVVVLVIMIVFVVPRLAAMYASLNVELPTITKGMIAMSGFVSGYWYILLLLIGFAVVGFRIVSQSETGRDYITRLVFALPVFGRINRQKEITEFAGTLSLLVASAIPIVEALTIVSKVVQEPVFRRGILESAKYVERGNSLSEYMKSNKAFPPLLVSMASVGEETGQLDAALQRVADYFAGETARSVKGLSSALEPIILIILGGMVGLLIVSIITPIYKITNSIS</sequence>
<dbReference type="Gene3D" id="1.20.81.30">
    <property type="entry name" value="Type II secretion system (T2SS), domain F"/>
    <property type="match status" value="2"/>
</dbReference>
<keyword evidence="6 8" id="KW-1133">Transmembrane helix</keyword>
<feature type="transmembrane region" description="Helical" evidence="8">
    <location>
        <begin position="219"/>
        <end position="238"/>
    </location>
</feature>
<keyword evidence="3" id="KW-1003">Cell membrane</keyword>
<evidence type="ECO:0000256" key="5">
    <source>
        <dbReference type="ARBA" id="ARBA00022692"/>
    </source>
</evidence>
<comment type="caution">
    <text evidence="10">The sequence shown here is derived from an EMBL/GenBank/DDBJ whole genome shotgun (WGS) entry which is preliminary data.</text>
</comment>
<proteinExistence type="inferred from homology"/>
<dbReference type="PRINTS" id="PR00812">
    <property type="entry name" value="BCTERIALGSPF"/>
</dbReference>
<protein>
    <submittedName>
        <fullName evidence="10">Type II secretion system protein</fullName>
    </submittedName>
</protein>
<accession>A0A0G1RJ69</accession>
<evidence type="ECO:0000256" key="1">
    <source>
        <dbReference type="ARBA" id="ARBA00004429"/>
    </source>
</evidence>
<dbReference type="AlphaFoldDB" id="A0A0G1RJ69"/>
<feature type="domain" description="Type II secretion system protein GspF" evidence="9">
    <location>
        <begin position="270"/>
        <end position="392"/>
    </location>
</feature>
<dbReference type="InterPro" id="IPR003004">
    <property type="entry name" value="GspF/PilC"/>
</dbReference>
<evidence type="ECO:0000313" key="10">
    <source>
        <dbReference type="EMBL" id="KKU57369.1"/>
    </source>
</evidence>
<feature type="transmembrane region" description="Helical" evidence="8">
    <location>
        <begin position="166"/>
        <end position="189"/>
    </location>
</feature>
<evidence type="ECO:0000259" key="9">
    <source>
        <dbReference type="Pfam" id="PF00482"/>
    </source>
</evidence>
<keyword evidence="7 8" id="KW-0472">Membrane</keyword>
<dbReference type="InterPro" id="IPR042094">
    <property type="entry name" value="T2SS_GspF_sf"/>
</dbReference>
<dbReference type="PANTHER" id="PTHR30012:SF0">
    <property type="entry name" value="TYPE II SECRETION SYSTEM PROTEIN F-RELATED"/>
    <property type="match status" value="1"/>
</dbReference>
<evidence type="ECO:0000256" key="2">
    <source>
        <dbReference type="ARBA" id="ARBA00005745"/>
    </source>
</evidence>
<evidence type="ECO:0000256" key="6">
    <source>
        <dbReference type="ARBA" id="ARBA00022989"/>
    </source>
</evidence>
<keyword evidence="4" id="KW-0997">Cell inner membrane</keyword>
<organism evidence="10 11">
    <name type="scientific">candidate division WWE3 bacterium GW2011_GWB1_47_11</name>
    <dbReference type="NCBI Taxonomy" id="1619117"/>
    <lineage>
        <taxon>Bacteria</taxon>
        <taxon>Katanobacteria</taxon>
    </lineage>
</organism>
<evidence type="ECO:0000313" key="11">
    <source>
        <dbReference type="Proteomes" id="UP000034684"/>
    </source>
</evidence>
<feature type="transmembrane region" description="Helical" evidence="8">
    <location>
        <begin position="373"/>
        <end position="394"/>
    </location>
</feature>
<dbReference type="Proteomes" id="UP000034684">
    <property type="component" value="Unassembled WGS sequence"/>
</dbReference>
<dbReference type="GO" id="GO:0005886">
    <property type="term" value="C:plasma membrane"/>
    <property type="evidence" value="ECO:0007669"/>
    <property type="project" value="UniProtKB-SubCell"/>
</dbReference>
<evidence type="ECO:0000256" key="7">
    <source>
        <dbReference type="ARBA" id="ARBA00023136"/>
    </source>
</evidence>
<dbReference type="EMBL" id="LCNN01000013">
    <property type="protein sequence ID" value="KKU57369.1"/>
    <property type="molecule type" value="Genomic_DNA"/>
</dbReference>
<evidence type="ECO:0000256" key="3">
    <source>
        <dbReference type="ARBA" id="ARBA00022475"/>
    </source>
</evidence>
<feature type="domain" description="Type II secretion system protein GspF" evidence="9">
    <location>
        <begin position="67"/>
        <end position="190"/>
    </location>
</feature>
<comment type="subcellular location">
    <subcellularLocation>
        <location evidence="1">Cell inner membrane</location>
        <topology evidence="1">Multi-pass membrane protein</topology>
    </subcellularLocation>
</comment>
<evidence type="ECO:0000256" key="4">
    <source>
        <dbReference type="ARBA" id="ARBA00022519"/>
    </source>
</evidence>
<gene>
    <name evidence="10" type="ORF">UX79_C0013G0007</name>
</gene>
<dbReference type="PANTHER" id="PTHR30012">
    <property type="entry name" value="GENERAL SECRETION PATHWAY PROTEIN"/>
    <property type="match status" value="1"/>
</dbReference>
<evidence type="ECO:0000256" key="8">
    <source>
        <dbReference type="SAM" id="Phobius"/>
    </source>
</evidence>
<name>A0A0G1RJ69_UNCKA</name>
<dbReference type="FunFam" id="1.20.81.30:FF:000001">
    <property type="entry name" value="Type II secretion system protein F"/>
    <property type="match status" value="2"/>
</dbReference>
<reference evidence="10 11" key="1">
    <citation type="journal article" date="2015" name="Nature">
        <title>rRNA introns, odd ribosomes, and small enigmatic genomes across a large radiation of phyla.</title>
        <authorList>
            <person name="Brown C.T."/>
            <person name="Hug L.A."/>
            <person name="Thomas B.C."/>
            <person name="Sharon I."/>
            <person name="Castelle C.J."/>
            <person name="Singh A."/>
            <person name="Wilkins M.J."/>
            <person name="Williams K.H."/>
            <person name="Banfield J.F."/>
        </authorList>
    </citation>
    <scope>NUCLEOTIDE SEQUENCE [LARGE SCALE GENOMIC DNA]</scope>
</reference>
<keyword evidence="5 8" id="KW-0812">Transmembrane</keyword>